<reference evidence="1 2" key="1">
    <citation type="submission" date="2017-04" db="EMBL/GenBank/DDBJ databases">
        <authorList>
            <person name="Criscuolo A."/>
        </authorList>
    </citation>
    <scope>NUCLEOTIDE SEQUENCE [LARGE SCALE GENOMIC DNA]</scope>
    <source>
        <strain evidence="1">16-00221</strain>
    </source>
</reference>
<dbReference type="InterPro" id="IPR036390">
    <property type="entry name" value="WH_DNA-bd_sf"/>
</dbReference>
<protein>
    <submittedName>
        <fullName evidence="1">Uncharacterized protein</fullName>
    </submittedName>
</protein>
<evidence type="ECO:0000313" key="1">
    <source>
        <dbReference type="EMBL" id="SME19060.1"/>
    </source>
</evidence>
<organism evidence="1 2">
    <name type="scientific">Bacillus paranthracis</name>
    <dbReference type="NCBI Taxonomy" id="2026186"/>
    <lineage>
        <taxon>Bacteria</taxon>
        <taxon>Bacillati</taxon>
        <taxon>Bacillota</taxon>
        <taxon>Bacilli</taxon>
        <taxon>Bacillales</taxon>
        <taxon>Bacillaceae</taxon>
        <taxon>Bacillus</taxon>
        <taxon>Bacillus cereus group</taxon>
    </lineage>
</organism>
<name>A0A9X8SHJ5_9BACI</name>
<evidence type="ECO:0000313" key="2">
    <source>
        <dbReference type="Proteomes" id="UP000194435"/>
    </source>
</evidence>
<sequence length="335" mass="39195">MTINDYNRIHENEVIISNDESSVTVKDKQTGEIRVLRLIDLNENEVKDKSLAESIRNHFKRLSIRASDERGSYFMAITSSNLELKDRLTLTDRRYIMILMLYAQFDGKPFSKSGEPLANKEIAEIWSIDEVNAYKKLKKFCQIGIIKQIKNPKDKRKANYVLNDTYYVMGKLKARDKEKFVKIFQNKLQQTISNLQKIEEIENRKRKKPIYIKDVIGILHAVIPYFHYETYYLVKNPDEPVTNPDETVLDALERQPKILKHLTKSEIGRILGHKNADRATITRYFNLLQEAGAVMVTKAKGRARYIVHPDLMFRIDSDGNDEYTRHIRVQFGQHD</sequence>
<dbReference type="Proteomes" id="UP000194435">
    <property type="component" value="Unassembled WGS sequence"/>
</dbReference>
<dbReference type="RefSeq" id="WP_086717860.1">
    <property type="nucleotide sequence ID" value="NZ_FWZC01000044.1"/>
</dbReference>
<dbReference type="SUPFAM" id="SSF46785">
    <property type="entry name" value="Winged helix' DNA-binding domain"/>
    <property type="match status" value="1"/>
</dbReference>
<comment type="caution">
    <text evidence="1">The sequence shown here is derived from an EMBL/GenBank/DDBJ whole genome shotgun (WGS) entry which is preliminary data.</text>
</comment>
<gene>
    <name evidence="1" type="ORF">BACERE00221_03245</name>
</gene>
<accession>A0A9X8SHJ5</accession>
<proteinExistence type="predicted"/>
<dbReference type="EMBL" id="FWZC01000044">
    <property type="protein sequence ID" value="SME19060.1"/>
    <property type="molecule type" value="Genomic_DNA"/>
</dbReference>
<dbReference type="AlphaFoldDB" id="A0A9X8SHJ5"/>